<comment type="caution">
    <text evidence="1">The sequence shown here is derived from an EMBL/GenBank/DDBJ whole genome shotgun (WGS) entry which is preliminary data.</text>
</comment>
<evidence type="ECO:0000313" key="1">
    <source>
        <dbReference type="EMBL" id="KAK7575967.1"/>
    </source>
</evidence>
<gene>
    <name evidence="1" type="ORF">V9T40_012253</name>
</gene>
<organism evidence="1 2">
    <name type="scientific">Parthenolecanium corni</name>
    <dbReference type="NCBI Taxonomy" id="536013"/>
    <lineage>
        <taxon>Eukaryota</taxon>
        <taxon>Metazoa</taxon>
        <taxon>Ecdysozoa</taxon>
        <taxon>Arthropoda</taxon>
        <taxon>Hexapoda</taxon>
        <taxon>Insecta</taxon>
        <taxon>Pterygota</taxon>
        <taxon>Neoptera</taxon>
        <taxon>Paraneoptera</taxon>
        <taxon>Hemiptera</taxon>
        <taxon>Sternorrhyncha</taxon>
        <taxon>Coccoidea</taxon>
        <taxon>Coccidae</taxon>
        <taxon>Parthenolecanium</taxon>
    </lineage>
</organism>
<dbReference type="AlphaFoldDB" id="A0AAN9TK41"/>
<sequence>MNTYLNKGCPNSEFFDKDHPLRFANRLFRLPKKSKLALWFPKWVKLDLSLLLLSSWVRTRRYESESGVSFKGNLASTTELEVTEGLINLSQAINHAPTKVKTSARYCSSVHTAVTSLQLRCFVWLSSKS</sequence>
<dbReference type="Proteomes" id="UP001367676">
    <property type="component" value="Unassembled WGS sequence"/>
</dbReference>
<keyword evidence="2" id="KW-1185">Reference proteome</keyword>
<name>A0AAN9TK41_9HEMI</name>
<dbReference type="EMBL" id="JBBCAQ010000036">
    <property type="protein sequence ID" value="KAK7575967.1"/>
    <property type="molecule type" value="Genomic_DNA"/>
</dbReference>
<protein>
    <submittedName>
        <fullName evidence="1">Uncharacterized protein</fullName>
    </submittedName>
</protein>
<proteinExistence type="predicted"/>
<accession>A0AAN9TK41</accession>
<evidence type="ECO:0000313" key="2">
    <source>
        <dbReference type="Proteomes" id="UP001367676"/>
    </source>
</evidence>
<reference evidence="1 2" key="1">
    <citation type="submission" date="2024-03" db="EMBL/GenBank/DDBJ databases">
        <title>Adaptation during the transition from Ophiocordyceps entomopathogen to insect associate is accompanied by gene loss and intensified selection.</title>
        <authorList>
            <person name="Ward C.M."/>
            <person name="Onetto C.A."/>
            <person name="Borneman A.R."/>
        </authorList>
    </citation>
    <scope>NUCLEOTIDE SEQUENCE [LARGE SCALE GENOMIC DNA]</scope>
    <source>
        <strain evidence="1">AWRI1</strain>
        <tissue evidence="1">Single Adult Female</tissue>
    </source>
</reference>